<evidence type="ECO:0000259" key="12">
    <source>
        <dbReference type="Pfam" id="PF08546"/>
    </source>
</evidence>
<evidence type="ECO:0000256" key="9">
    <source>
        <dbReference type="ARBA" id="ARBA00048793"/>
    </source>
</evidence>
<dbReference type="PANTHER" id="PTHR43765">
    <property type="entry name" value="2-DEHYDROPANTOATE 2-REDUCTASE-RELATED"/>
    <property type="match status" value="1"/>
</dbReference>
<dbReference type="InterPro" id="IPR013752">
    <property type="entry name" value="KPA_reductase"/>
</dbReference>
<evidence type="ECO:0000256" key="3">
    <source>
        <dbReference type="ARBA" id="ARBA00013014"/>
    </source>
</evidence>
<dbReference type="Pfam" id="PF08546">
    <property type="entry name" value="ApbA_C"/>
    <property type="match status" value="1"/>
</dbReference>
<dbReference type="NCBIfam" id="TIGR00745">
    <property type="entry name" value="apbA_panE"/>
    <property type="match status" value="1"/>
</dbReference>
<dbReference type="InterPro" id="IPR036291">
    <property type="entry name" value="NAD(P)-bd_dom_sf"/>
</dbReference>
<accession>A0ABV6BB83</accession>
<evidence type="ECO:0000256" key="4">
    <source>
        <dbReference type="ARBA" id="ARBA00019465"/>
    </source>
</evidence>
<organism evidence="13 14">
    <name type="scientific">Rheinheimera tilapiae</name>
    <dbReference type="NCBI Taxonomy" id="875043"/>
    <lineage>
        <taxon>Bacteria</taxon>
        <taxon>Pseudomonadati</taxon>
        <taxon>Pseudomonadota</taxon>
        <taxon>Gammaproteobacteria</taxon>
        <taxon>Chromatiales</taxon>
        <taxon>Chromatiaceae</taxon>
        <taxon>Rheinheimera</taxon>
    </lineage>
</organism>
<dbReference type="InterPro" id="IPR003710">
    <property type="entry name" value="ApbA"/>
</dbReference>
<feature type="domain" description="Ketopantoate reductase N-terminal" evidence="11">
    <location>
        <begin position="10"/>
        <end position="152"/>
    </location>
</feature>
<dbReference type="InterPro" id="IPR050838">
    <property type="entry name" value="Ketopantoate_reductase"/>
</dbReference>
<dbReference type="Pfam" id="PF02558">
    <property type="entry name" value="ApbA"/>
    <property type="match status" value="1"/>
</dbReference>
<comment type="caution">
    <text evidence="13">The sequence shown here is derived from an EMBL/GenBank/DDBJ whole genome shotgun (WGS) entry which is preliminary data.</text>
</comment>
<dbReference type="Gene3D" id="3.40.50.720">
    <property type="entry name" value="NAD(P)-binding Rossmann-like Domain"/>
    <property type="match status" value="1"/>
</dbReference>
<dbReference type="InterPro" id="IPR008927">
    <property type="entry name" value="6-PGluconate_DH-like_C_sf"/>
</dbReference>
<evidence type="ECO:0000256" key="10">
    <source>
        <dbReference type="RuleBase" id="RU362068"/>
    </source>
</evidence>
<keyword evidence="5 10" id="KW-0566">Pantothenate biosynthesis</keyword>
<dbReference type="InterPro" id="IPR013328">
    <property type="entry name" value="6PGD_dom2"/>
</dbReference>
<dbReference type="EMBL" id="JBHLXP010000001">
    <property type="protein sequence ID" value="MFC0048140.1"/>
    <property type="molecule type" value="Genomic_DNA"/>
</dbReference>
<comment type="function">
    <text evidence="10">Catalyzes the NADPH-dependent reduction of ketopantoate into pantoic acid.</text>
</comment>
<evidence type="ECO:0000256" key="5">
    <source>
        <dbReference type="ARBA" id="ARBA00022655"/>
    </source>
</evidence>
<evidence type="ECO:0000256" key="6">
    <source>
        <dbReference type="ARBA" id="ARBA00022857"/>
    </source>
</evidence>
<comment type="similarity">
    <text evidence="2 10">Belongs to the ketopantoate reductase family.</text>
</comment>
<evidence type="ECO:0000259" key="11">
    <source>
        <dbReference type="Pfam" id="PF02558"/>
    </source>
</evidence>
<dbReference type="Proteomes" id="UP001589813">
    <property type="component" value="Unassembled WGS sequence"/>
</dbReference>
<dbReference type="Gene3D" id="1.10.1040.10">
    <property type="entry name" value="N-(1-d-carboxylethyl)-l-norvaline Dehydrogenase, domain 2"/>
    <property type="match status" value="1"/>
</dbReference>
<keyword evidence="14" id="KW-1185">Reference proteome</keyword>
<protein>
    <recommendedName>
        <fullName evidence="4 10">2-dehydropantoate 2-reductase</fullName>
        <ecNumber evidence="3 10">1.1.1.169</ecNumber>
    </recommendedName>
    <alternativeName>
        <fullName evidence="8 10">Ketopantoate reductase</fullName>
    </alternativeName>
</protein>
<dbReference type="PANTHER" id="PTHR43765:SF2">
    <property type="entry name" value="2-DEHYDROPANTOATE 2-REDUCTASE"/>
    <property type="match status" value="1"/>
</dbReference>
<evidence type="ECO:0000313" key="13">
    <source>
        <dbReference type="EMBL" id="MFC0048140.1"/>
    </source>
</evidence>
<sequence>MKTSTQQPTIGIVGQGAVGLLAASQLALRHLPCHLLTRDPALSVLVLNFRQQQQEHSLLLNCHKPQQPVQLLLVPVKAFSVGQALQQWLPSCAADADIVLCHNGMGTLELAQSKLQSGQKLWFASTTHGALKSGPHRLQHTGVGRTVLGPINALACQSSPPAALLAAALGPLEVVTDILPVLWQKLAINAVINPLTALLMVKNGELTKPQYRRQIELLIHEFCLVAQTKGQTFDPQTLCQTVLDVAANTAGNFSSMQQDRALMRPDELEFITGFLLNAAAEAGIAIPAHQQLYQQLRAVKPA</sequence>
<evidence type="ECO:0000256" key="1">
    <source>
        <dbReference type="ARBA" id="ARBA00004994"/>
    </source>
</evidence>
<evidence type="ECO:0000313" key="14">
    <source>
        <dbReference type="Proteomes" id="UP001589813"/>
    </source>
</evidence>
<comment type="catalytic activity">
    <reaction evidence="9 10">
        <text>(R)-pantoate + NADP(+) = 2-dehydropantoate + NADPH + H(+)</text>
        <dbReference type="Rhea" id="RHEA:16233"/>
        <dbReference type="ChEBI" id="CHEBI:11561"/>
        <dbReference type="ChEBI" id="CHEBI:15378"/>
        <dbReference type="ChEBI" id="CHEBI:15980"/>
        <dbReference type="ChEBI" id="CHEBI:57783"/>
        <dbReference type="ChEBI" id="CHEBI:58349"/>
        <dbReference type="EC" id="1.1.1.169"/>
    </reaction>
</comment>
<dbReference type="SUPFAM" id="SSF48179">
    <property type="entry name" value="6-phosphogluconate dehydrogenase C-terminal domain-like"/>
    <property type="match status" value="1"/>
</dbReference>
<name>A0ABV6BB83_9GAMM</name>
<comment type="pathway">
    <text evidence="1 10">Cofactor biosynthesis; (R)-pantothenate biosynthesis; (R)-pantoate from 3-methyl-2-oxobutanoate: step 2/2.</text>
</comment>
<dbReference type="InterPro" id="IPR013332">
    <property type="entry name" value="KPR_N"/>
</dbReference>
<keyword evidence="7 10" id="KW-0560">Oxidoreductase</keyword>
<dbReference type="RefSeq" id="WP_377242047.1">
    <property type="nucleotide sequence ID" value="NZ_JBHLXP010000001.1"/>
</dbReference>
<gene>
    <name evidence="13" type="ORF">ACFFJP_07535</name>
</gene>
<feature type="domain" description="Ketopantoate reductase C-terminal" evidence="12">
    <location>
        <begin position="177"/>
        <end position="299"/>
    </location>
</feature>
<dbReference type="SUPFAM" id="SSF51735">
    <property type="entry name" value="NAD(P)-binding Rossmann-fold domains"/>
    <property type="match status" value="1"/>
</dbReference>
<evidence type="ECO:0000256" key="2">
    <source>
        <dbReference type="ARBA" id="ARBA00007870"/>
    </source>
</evidence>
<evidence type="ECO:0000256" key="7">
    <source>
        <dbReference type="ARBA" id="ARBA00023002"/>
    </source>
</evidence>
<keyword evidence="6 10" id="KW-0521">NADP</keyword>
<reference evidence="13 14" key="1">
    <citation type="submission" date="2024-09" db="EMBL/GenBank/DDBJ databases">
        <authorList>
            <person name="Sun Q."/>
            <person name="Mori K."/>
        </authorList>
    </citation>
    <scope>NUCLEOTIDE SEQUENCE [LARGE SCALE GENOMIC DNA]</scope>
    <source>
        <strain evidence="13 14">KCTC 23315</strain>
    </source>
</reference>
<dbReference type="EC" id="1.1.1.169" evidence="3 10"/>
<evidence type="ECO:0000256" key="8">
    <source>
        <dbReference type="ARBA" id="ARBA00032024"/>
    </source>
</evidence>
<proteinExistence type="inferred from homology"/>